<organism evidence="2 3">
    <name type="scientific">Cotesia glomerata</name>
    <name type="common">Lepidopteran parasitic wasp</name>
    <name type="synonym">Apanteles glomeratus</name>
    <dbReference type="NCBI Taxonomy" id="32391"/>
    <lineage>
        <taxon>Eukaryota</taxon>
        <taxon>Metazoa</taxon>
        <taxon>Ecdysozoa</taxon>
        <taxon>Arthropoda</taxon>
        <taxon>Hexapoda</taxon>
        <taxon>Insecta</taxon>
        <taxon>Pterygota</taxon>
        <taxon>Neoptera</taxon>
        <taxon>Endopterygota</taxon>
        <taxon>Hymenoptera</taxon>
        <taxon>Apocrita</taxon>
        <taxon>Ichneumonoidea</taxon>
        <taxon>Braconidae</taxon>
        <taxon>Microgastrinae</taxon>
        <taxon>Cotesia</taxon>
    </lineage>
</organism>
<dbReference type="Pfam" id="PF05050">
    <property type="entry name" value="Methyltransf_21"/>
    <property type="match status" value="1"/>
</dbReference>
<feature type="domain" description="Peptidase S1" evidence="1">
    <location>
        <begin position="1"/>
        <end position="112"/>
    </location>
</feature>
<dbReference type="EMBL" id="JAHXZJ010001119">
    <property type="protein sequence ID" value="KAH0555053.1"/>
    <property type="molecule type" value="Genomic_DNA"/>
</dbReference>
<dbReference type="GO" id="GO:0006888">
    <property type="term" value="P:endoplasmic reticulum to Golgi vesicle-mediated transport"/>
    <property type="evidence" value="ECO:0007669"/>
    <property type="project" value="TreeGrafter"/>
</dbReference>
<protein>
    <recommendedName>
        <fullName evidence="1">Peptidase S1 domain-containing protein</fullName>
    </recommendedName>
</protein>
<dbReference type="GO" id="GO:0005789">
    <property type="term" value="C:endoplasmic reticulum membrane"/>
    <property type="evidence" value="ECO:0007669"/>
    <property type="project" value="TreeGrafter"/>
</dbReference>
<dbReference type="InterPro" id="IPR053202">
    <property type="entry name" value="EGF_Rcpt_Signaling_Reg"/>
</dbReference>
<name>A0AAV7IN67_COTGL</name>
<accession>A0AAV7IN67</accession>
<dbReference type="Gene3D" id="3.40.50.150">
    <property type="entry name" value="Vaccinia Virus protein VP39"/>
    <property type="match status" value="1"/>
</dbReference>
<dbReference type="InterPro" id="IPR033116">
    <property type="entry name" value="TRYPSIN_SER"/>
</dbReference>
<dbReference type="GO" id="GO:0004252">
    <property type="term" value="F:serine-type endopeptidase activity"/>
    <property type="evidence" value="ECO:0007669"/>
    <property type="project" value="InterPro"/>
</dbReference>
<evidence type="ECO:0000259" key="1">
    <source>
        <dbReference type="PROSITE" id="PS50240"/>
    </source>
</evidence>
<dbReference type="InterPro" id="IPR029063">
    <property type="entry name" value="SAM-dependent_MTases_sf"/>
</dbReference>
<dbReference type="Proteomes" id="UP000826195">
    <property type="component" value="Unassembled WGS sequence"/>
</dbReference>
<dbReference type="PROSITE" id="PS00135">
    <property type="entry name" value="TRYPSIN_SER"/>
    <property type="match status" value="1"/>
</dbReference>
<dbReference type="InterPro" id="IPR001254">
    <property type="entry name" value="Trypsin_dom"/>
</dbReference>
<proteinExistence type="predicted"/>
<dbReference type="InterPro" id="IPR009003">
    <property type="entry name" value="Peptidase_S1_PA"/>
</dbReference>
<evidence type="ECO:0000313" key="2">
    <source>
        <dbReference type="EMBL" id="KAH0555053.1"/>
    </source>
</evidence>
<dbReference type="PROSITE" id="PS50240">
    <property type="entry name" value="TRYPSIN_DOM"/>
    <property type="match status" value="1"/>
</dbReference>
<keyword evidence="3" id="KW-1185">Reference proteome</keyword>
<dbReference type="Gene3D" id="2.40.10.10">
    <property type="entry name" value="Trypsin-like serine proteases"/>
    <property type="match status" value="1"/>
</dbReference>
<reference evidence="2 3" key="1">
    <citation type="journal article" date="2021" name="J. Hered.">
        <title>A chromosome-level genome assembly of the parasitoid wasp, Cotesia glomerata (Hymenoptera: Braconidae).</title>
        <authorList>
            <person name="Pinto B.J."/>
            <person name="Weis J.J."/>
            <person name="Gamble T."/>
            <person name="Ode P.J."/>
            <person name="Paul R."/>
            <person name="Zaspel J.M."/>
        </authorList>
    </citation>
    <scope>NUCLEOTIDE SEQUENCE [LARGE SCALE GENOMIC DNA]</scope>
    <source>
        <strain evidence="2">CgM1</strain>
    </source>
</reference>
<gene>
    <name evidence="2" type="ORF">KQX54_014969</name>
</gene>
<dbReference type="InterPro" id="IPR006342">
    <property type="entry name" value="FkbM_mtfrase"/>
</dbReference>
<dbReference type="PANTHER" id="PTHR34009:SF2">
    <property type="entry name" value="PROTEIN STAR"/>
    <property type="match status" value="1"/>
</dbReference>
<dbReference type="SUPFAM" id="SSF53335">
    <property type="entry name" value="S-adenosyl-L-methionine-dependent methyltransferases"/>
    <property type="match status" value="1"/>
</dbReference>
<comment type="caution">
    <text evidence="2">The sequence shown here is derived from an EMBL/GenBank/DDBJ whole genome shotgun (WGS) entry which is preliminary data.</text>
</comment>
<dbReference type="GO" id="GO:0005794">
    <property type="term" value="C:Golgi apparatus"/>
    <property type="evidence" value="ECO:0007669"/>
    <property type="project" value="TreeGrafter"/>
</dbReference>
<dbReference type="GO" id="GO:0031902">
    <property type="term" value="C:late endosome membrane"/>
    <property type="evidence" value="ECO:0007669"/>
    <property type="project" value="TreeGrafter"/>
</dbReference>
<evidence type="ECO:0000313" key="3">
    <source>
        <dbReference type="Proteomes" id="UP000826195"/>
    </source>
</evidence>
<dbReference type="InterPro" id="IPR043504">
    <property type="entry name" value="Peptidase_S1_PA_chymotrypsin"/>
</dbReference>
<dbReference type="Pfam" id="PF00089">
    <property type="entry name" value="Trypsin"/>
    <property type="match status" value="1"/>
</dbReference>
<dbReference type="AlphaFoldDB" id="A0AAV7IN67"/>
<dbReference type="PANTHER" id="PTHR34009">
    <property type="entry name" value="PROTEIN STAR"/>
    <property type="match status" value="1"/>
</dbReference>
<dbReference type="GO" id="GO:0006508">
    <property type="term" value="P:proteolysis"/>
    <property type="evidence" value="ECO:0007669"/>
    <property type="project" value="InterPro"/>
</dbReference>
<dbReference type="SUPFAM" id="SSF50494">
    <property type="entry name" value="Trypsin-like serine proteases"/>
    <property type="match status" value="1"/>
</dbReference>
<sequence>MAYGKTIAVPNGVSPSMICAGDTLNHWKSDTCKGDSGGPIQIHHNFNDSSLLFDIVGITSFGRSCATETIPVINQWYNLSSDDKWYNDKDIGMFNKKLLHEIRKNWILDTTKNSNNYSGLEDPESEDPSMGQSQIIKQYFDHKKGGFFIECGAYDGETRSNTLYLERFLGWTGLLIEADPMNFKKIIEKKRRAFLSPTCLSIEPYPMIVSFLMAKNIGRIHEPNDLSSEIQNTNDVAHNGKHIDVQCFPLASYIAALNVTTVDYFSLDVEGNEMDVLRTIPFDKVDIKTLSVEYTHVESGKEKMVEFMAKNGYYVYSFVKKPNNLANDIIFVKRYL</sequence>
<dbReference type="GO" id="GO:0005886">
    <property type="term" value="C:plasma membrane"/>
    <property type="evidence" value="ECO:0007669"/>
    <property type="project" value="TreeGrafter"/>
</dbReference>
<dbReference type="GO" id="GO:0016197">
    <property type="term" value="P:endosomal transport"/>
    <property type="evidence" value="ECO:0007669"/>
    <property type="project" value="TreeGrafter"/>
</dbReference>